<sequence length="140" mass="15798">MAVLKTTQTDADVNEFINTFAQTDQRRNDSLELIRIMTSVSGYPPKMWGASIVGFGSYYYKSERSRQEGNWMLIGFSPRKAAISLYVYSGCEGQEDLLADLGKYSMGKACIYIKKLADINPEVLCKLMQSTITFLQSKYS</sequence>
<organism evidence="2 3">
    <name type="scientific">Imtechella halotolerans K1</name>
    <dbReference type="NCBI Taxonomy" id="946077"/>
    <lineage>
        <taxon>Bacteria</taxon>
        <taxon>Pseudomonadati</taxon>
        <taxon>Bacteroidota</taxon>
        <taxon>Flavobacteriia</taxon>
        <taxon>Flavobacteriales</taxon>
        <taxon>Flavobacteriaceae</taxon>
        <taxon>Imtechella</taxon>
    </lineage>
</organism>
<dbReference type="Proteomes" id="UP000005938">
    <property type="component" value="Unassembled WGS sequence"/>
</dbReference>
<gene>
    <name evidence="2" type="ORF">W5A_10345</name>
</gene>
<proteinExistence type="predicted"/>
<comment type="caution">
    <text evidence="2">The sequence shown here is derived from an EMBL/GenBank/DDBJ whole genome shotgun (WGS) entry which is preliminary data.</text>
</comment>
<dbReference type="Pfam" id="PF08818">
    <property type="entry name" value="DUF1801"/>
    <property type="match status" value="1"/>
</dbReference>
<dbReference type="InterPro" id="IPR014922">
    <property type="entry name" value="YdhG-like"/>
</dbReference>
<dbReference type="PATRIC" id="fig|946077.3.peg.2088"/>
<name>I0WBE2_9FLAO</name>
<accession>I0WBE2</accession>
<dbReference type="RefSeq" id="WP_008240235.1">
    <property type="nucleotide sequence ID" value="NZ_AJJU01000018.1"/>
</dbReference>
<dbReference type="STRING" id="946077.W5A_10345"/>
<dbReference type="EMBL" id="AJJU01000018">
    <property type="protein sequence ID" value="EID73708.1"/>
    <property type="molecule type" value="Genomic_DNA"/>
</dbReference>
<dbReference type="AlphaFoldDB" id="I0WBE2"/>
<evidence type="ECO:0000259" key="1">
    <source>
        <dbReference type="Pfam" id="PF08818"/>
    </source>
</evidence>
<evidence type="ECO:0000313" key="2">
    <source>
        <dbReference type="EMBL" id="EID73708.1"/>
    </source>
</evidence>
<evidence type="ECO:0000313" key="3">
    <source>
        <dbReference type="Proteomes" id="UP000005938"/>
    </source>
</evidence>
<reference evidence="2 3" key="1">
    <citation type="journal article" date="2012" name="J. Bacteriol.">
        <title>Genome Sequence of the Halotolerant Bacterium Imtechella halotolerans K1T.</title>
        <authorList>
            <person name="Kumar S."/>
            <person name="Vikram S."/>
            <person name="Subramanian S."/>
            <person name="Raghava G.P."/>
            <person name="Pinnaka A.K."/>
        </authorList>
    </citation>
    <scope>NUCLEOTIDE SEQUENCE [LARGE SCALE GENOMIC DNA]</scope>
    <source>
        <strain evidence="2 3">K1</strain>
    </source>
</reference>
<dbReference type="OrthoDB" id="5951444at2"/>
<feature type="domain" description="YdhG-like" evidence="1">
    <location>
        <begin position="26"/>
        <end position="131"/>
    </location>
</feature>
<dbReference type="eggNOG" id="ENOG5032S5R">
    <property type="taxonomic scope" value="Bacteria"/>
</dbReference>
<protein>
    <recommendedName>
        <fullName evidence="1">YdhG-like domain-containing protein</fullName>
    </recommendedName>
</protein>
<keyword evidence="3" id="KW-1185">Reference proteome</keyword>